<dbReference type="OrthoDB" id="5241191at2"/>
<feature type="region of interest" description="Disordered" evidence="1">
    <location>
        <begin position="336"/>
        <end position="360"/>
    </location>
</feature>
<name>A0A1X0IK79_MYCRH</name>
<organism evidence="4 5">
    <name type="scientific">Mycolicibacterium rhodesiae</name>
    <name type="common">Mycobacterium rhodesiae</name>
    <dbReference type="NCBI Taxonomy" id="36814"/>
    <lineage>
        <taxon>Bacteria</taxon>
        <taxon>Bacillati</taxon>
        <taxon>Actinomycetota</taxon>
        <taxon>Actinomycetes</taxon>
        <taxon>Mycobacteriales</taxon>
        <taxon>Mycobacteriaceae</taxon>
        <taxon>Mycolicibacterium</taxon>
    </lineage>
</organism>
<reference evidence="4 5" key="1">
    <citation type="submission" date="2016-12" db="EMBL/GenBank/DDBJ databases">
        <title>The new phylogeny of genus Mycobacterium.</title>
        <authorList>
            <person name="Tortoli E."/>
            <person name="Trovato A."/>
            <person name="Cirillo D.M."/>
        </authorList>
    </citation>
    <scope>NUCLEOTIDE SEQUENCE [LARGE SCALE GENOMIC DNA]</scope>
    <source>
        <strain evidence="4 5">DSM 44223</strain>
    </source>
</reference>
<feature type="domain" description="Mce/MlaD" evidence="2">
    <location>
        <begin position="42"/>
        <end position="112"/>
    </location>
</feature>
<evidence type="ECO:0000313" key="4">
    <source>
        <dbReference type="EMBL" id="ORB47840.1"/>
    </source>
</evidence>
<sequence length="360" mass="38059">MLKYRASNLWRAGFLGAVLIMLVIAVGLQPERLVQLATSVRHQALFTEAGGITVGNDVTLSGIKVGSVTDVVLDNGDALVTFTTAGKYALGSQTAAHIRTGSLLGERVLTLESTGSGTLRSGDVIPTTRTSSPYSLTEAVSDLTSNTAGTDTASLNQSLDTLSATIDQLAPKLGPTFDGLSKLSRSLNSRNENLAGLLKSAADVTTVLGQRSQQLNTLILNANVLLGVLNDRREAIVDLLANTAAVSQQLTGLVHDNEDKLAPTLQRLNSVVAVLEKNKDNIAQMLPNVKKFILSEGETLANGPYYNAYVPNLQPAELLQPFLDYAFGFRRGVNAGQPPDNAGPRAELPLPYNGIPGGSR</sequence>
<dbReference type="InterPro" id="IPR024516">
    <property type="entry name" value="Mce_C"/>
</dbReference>
<dbReference type="AlphaFoldDB" id="A0A1X0IK79"/>
<dbReference type="Pfam" id="PF02470">
    <property type="entry name" value="MlaD"/>
    <property type="match status" value="1"/>
</dbReference>
<gene>
    <name evidence="4" type="ORF">BST42_26675</name>
</gene>
<proteinExistence type="predicted"/>
<dbReference type="Pfam" id="PF11887">
    <property type="entry name" value="Mce4_CUP1"/>
    <property type="match status" value="1"/>
</dbReference>
<dbReference type="RefSeq" id="WP_083122723.1">
    <property type="nucleotide sequence ID" value="NZ_JACKUO010000008.1"/>
</dbReference>
<dbReference type="InterPro" id="IPR005693">
    <property type="entry name" value="Mce"/>
</dbReference>
<dbReference type="PANTHER" id="PTHR33371">
    <property type="entry name" value="INTERMEMBRANE PHOSPHOLIPID TRANSPORT SYSTEM BINDING PROTEIN MLAD-RELATED"/>
    <property type="match status" value="1"/>
</dbReference>
<dbReference type="InterPro" id="IPR052336">
    <property type="entry name" value="MlaD_Phospholipid_Transporter"/>
</dbReference>
<evidence type="ECO:0000313" key="5">
    <source>
        <dbReference type="Proteomes" id="UP000192534"/>
    </source>
</evidence>
<dbReference type="InterPro" id="IPR003399">
    <property type="entry name" value="Mce/MlaD"/>
</dbReference>
<dbReference type="NCBIfam" id="TIGR00996">
    <property type="entry name" value="Mtu_fam_mce"/>
    <property type="match status" value="1"/>
</dbReference>
<accession>A0A1X0IK79</accession>
<dbReference type="GO" id="GO:0005576">
    <property type="term" value="C:extracellular region"/>
    <property type="evidence" value="ECO:0007669"/>
    <property type="project" value="TreeGrafter"/>
</dbReference>
<protein>
    <submittedName>
        <fullName evidence="4">Mammalian cell entry protein</fullName>
    </submittedName>
</protein>
<feature type="domain" description="Mammalian cell entry C-terminal" evidence="3">
    <location>
        <begin position="118"/>
        <end position="293"/>
    </location>
</feature>
<keyword evidence="5" id="KW-1185">Reference proteome</keyword>
<dbReference type="PRINTS" id="PR01782">
    <property type="entry name" value="MCEVIRFACTOR"/>
</dbReference>
<dbReference type="EMBL" id="MVIH01000023">
    <property type="protein sequence ID" value="ORB47840.1"/>
    <property type="molecule type" value="Genomic_DNA"/>
</dbReference>
<comment type="caution">
    <text evidence="4">The sequence shown here is derived from an EMBL/GenBank/DDBJ whole genome shotgun (WGS) entry which is preliminary data.</text>
</comment>
<dbReference type="Proteomes" id="UP000192534">
    <property type="component" value="Unassembled WGS sequence"/>
</dbReference>
<dbReference type="PANTHER" id="PTHR33371:SF18">
    <property type="entry name" value="MCE-FAMILY PROTEIN MCE3C"/>
    <property type="match status" value="1"/>
</dbReference>
<evidence type="ECO:0000256" key="1">
    <source>
        <dbReference type="SAM" id="MobiDB-lite"/>
    </source>
</evidence>
<evidence type="ECO:0000259" key="2">
    <source>
        <dbReference type="Pfam" id="PF02470"/>
    </source>
</evidence>
<evidence type="ECO:0000259" key="3">
    <source>
        <dbReference type="Pfam" id="PF11887"/>
    </source>
</evidence>